<feature type="compositionally biased region" description="Polar residues" evidence="1">
    <location>
        <begin position="62"/>
        <end position="83"/>
    </location>
</feature>
<keyword evidence="2" id="KW-0496">Mitochondrion</keyword>
<dbReference type="Proteomes" id="UP000290189">
    <property type="component" value="Unassembled WGS sequence"/>
</dbReference>
<sequence>MVVLLRQGTWPPMSTWSPAEGYTCALCTAAKHPRHGSGRPVGPNSTRTRRPAATTQRDGTMPKSSQRWTRTTPNDDGQLSMNESKQRDYGQHLLISDRMFCMSPNHSTAGCPVRHAVLGPVNLARMCADALHIETYCPAVPGAEFPCRYPGSPERIQTQYQRRHRRQAGPVDRTSQHSSGSTSWPKCQEVQPIVLDWPTIMAETMCALDASFATR</sequence>
<dbReference type="EMBL" id="OVEO01000013">
    <property type="protein sequence ID" value="SPQ99960.1"/>
    <property type="molecule type" value="Genomic_DNA"/>
</dbReference>
<evidence type="ECO:0000313" key="2">
    <source>
        <dbReference type="EMBL" id="SPQ99960.1"/>
    </source>
</evidence>
<feature type="compositionally biased region" description="Polar residues" evidence="1">
    <location>
        <begin position="176"/>
        <end position="185"/>
    </location>
</feature>
<proteinExistence type="predicted"/>
<gene>
    <name evidence="2" type="ORF">PLBR_LOCUS7175</name>
</gene>
<evidence type="ECO:0000256" key="1">
    <source>
        <dbReference type="SAM" id="MobiDB-lite"/>
    </source>
</evidence>
<dbReference type="AlphaFoldDB" id="A0A3P3YJL2"/>
<feature type="region of interest" description="Disordered" evidence="1">
    <location>
        <begin position="157"/>
        <end position="185"/>
    </location>
</feature>
<evidence type="ECO:0000313" key="3">
    <source>
        <dbReference type="Proteomes" id="UP000290189"/>
    </source>
</evidence>
<name>A0A3P3YJL2_PLABS</name>
<geneLocation type="mitochondrion" evidence="2"/>
<reference evidence="2 3" key="1">
    <citation type="submission" date="2018-03" db="EMBL/GenBank/DDBJ databases">
        <authorList>
            <person name="Fogelqvist J."/>
        </authorList>
    </citation>
    <scope>NUCLEOTIDE SEQUENCE [LARGE SCALE GENOMIC DNA]</scope>
</reference>
<organism evidence="2 3">
    <name type="scientific">Plasmodiophora brassicae</name>
    <name type="common">Clubroot disease agent</name>
    <dbReference type="NCBI Taxonomy" id="37360"/>
    <lineage>
        <taxon>Eukaryota</taxon>
        <taxon>Sar</taxon>
        <taxon>Rhizaria</taxon>
        <taxon>Endomyxa</taxon>
        <taxon>Phytomyxea</taxon>
        <taxon>Plasmodiophorida</taxon>
        <taxon>Plasmodiophoridae</taxon>
        <taxon>Plasmodiophora</taxon>
    </lineage>
</organism>
<accession>A0A3P3YJL2</accession>
<feature type="region of interest" description="Disordered" evidence="1">
    <location>
        <begin position="32"/>
        <end position="86"/>
    </location>
</feature>
<protein>
    <submittedName>
        <fullName evidence="2">Uncharacterized protein</fullName>
    </submittedName>
</protein>